<name>A0ABV6AYJ6_9DEIO</name>
<dbReference type="RefSeq" id="WP_380009754.1">
    <property type="nucleotide sequence ID" value="NZ_JBHLYR010000032.1"/>
</dbReference>
<dbReference type="SUPFAM" id="SSF48264">
    <property type="entry name" value="Cytochrome P450"/>
    <property type="match status" value="1"/>
</dbReference>
<keyword evidence="2" id="KW-0560">Oxidoreductase</keyword>
<keyword evidence="2" id="KW-0503">Monooxygenase</keyword>
<keyword evidence="4" id="KW-1185">Reference proteome</keyword>
<evidence type="ECO:0000313" key="3">
    <source>
        <dbReference type="EMBL" id="MFB9992578.1"/>
    </source>
</evidence>
<dbReference type="CDD" id="cd20625">
    <property type="entry name" value="CYP164-like"/>
    <property type="match status" value="1"/>
</dbReference>
<gene>
    <name evidence="3" type="ORF">ACFFLM_11430</name>
</gene>
<keyword evidence="2" id="KW-0408">Iron</keyword>
<evidence type="ECO:0000256" key="1">
    <source>
        <dbReference type="ARBA" id="ARBA00010617"/>
    </source>
</evidence>
<dbReference type="InterPro" id="IPR017972">
    <property type="entry name" value="Cyt_P450_CS"/>
</dbReference>
<dbReference type="Proteomes" id="UP001589733">
    <property type="component" value="Unassembled WGS sequence"/>
</dbReference>
<reference evidence="3 4" key="1">
    <citation type="submission" date="2024-09" db="EMBL/GenBank/DDBJ databases">
        <authorList>
            <person name="Sun Q."/>
            <person name="Mori K."/>
        </authorList>
    </citation>
    <scope>NUCLEOTIDE SEQUENCE [LARGE SCALE GENOMIC DNA]</scope>
    <source>
        <strain evidence="3 4">JCM 13503</strain>
    </source>
</reference>
<evidence type="ECO:0000256" key="2">
    <source>
        <dbReference type="RuleBase" id="RU000461"/>
    </source>
</evidence>
<keyword evidence="2" id="KW-0479">Metal-binding</keyword>
<sequence>MSLPTLALPLTDAAFVRDPYPLLAQIREETPAFHDPNLQRVFLTRHADISALLRDRRFGRSVLHRYSRDELGWPLPDPRQANFDAFNGNHMLDSEGEKHARLRSLVGLAFTPRRVEGLTERIETLLAAQLEGLRAGGPFDLVSAYAEPLPVTVIAELLGVPEAERGSLRPWSAAIVRLYEPTHTPEEQAGAERAVLEFGALLRDLAAQRRRDPQDDLITALVQAEQDGDRLTEQELIDTCILLLNAGHEASVNGLSAGVLALLRDQELGGQWWKTLVQAAPHADSLPVFRRAIEELLRFDTPLPLFERFALEETVLHGESLNPGDKVALLYASGNRDPRRFDAPDSLNLNRDPNPHLTFGLGSHYCLGAPLARLELALSLRALCRSVPGLHLADAGAPAEYVGGFVIRGLARLDVAAR</sequence>
<evidence type="ECO:0000313" key="4">
    <source>
        <dbReference type="Proteomes" id="UP001589733"/>
    </source>
</evidence>
<accession>A0ABV6AYJ6</accession>
<protein>
    <submittedName>
        <fullName evidence="3">Cytochrome P450</fullName>
    </submittedName>
</protein>
<organism evidence="3 4">
    <name type="scientific">Deinococcus oregonensis</name>
    <dbReference type="NCBI Taxonomy" id="1805970"/>
    <lineage>
        <taxon>Bacteria</taxon>
        <taxon>Thermotogati</taxon>
        <taxon>Deinococcota</taxon>
        <taxon>Deinococci</taxon>
        <taxon>Deinococcales</taxon>
        <taxon>Deinococcaceae</taxon>
        <taxon>Deinococcus</taxon>
    </lineage>
</organism>
<dbReference type="PANTHER" id="PTHR46696:SF1">
    <property type="entry name" value="CYTOCHROME P450 YJIB-RELATED"/>
    <property type="match status" value="1"/>
</dbReference>
<dbReference type="PROSITE" id="PS00086">
    <property type="entry name" value="CYTOCHROME_P450"/>
    <property type="match status" value="1"/>
</dbReference>
<dbReference type="InterPro" id="IPR002397">
    <property type="entry name" value="Cyt_P450_B"/>
</dbReference>
<dbReference type="InterPro" id="IPR001128">
    <property type="entry name" value="Cyt_P450"/>
</dbReference>
<dbReference type="PANTHER" id="PTHR46696">
    <property type="entry name" value="P450, PUTATIVE (EUROFUNG)-RELATED"/>
    <property type="match status" value="1"/>
</dbReference>
<dbReference type="InterPro" id="IPR036396">
    <property type="entry name" value="Cyt_P450_sf"/>
</dbReference>
<dbReference type="Pfam" id="PF00067">
    <property type="entry name" value="p450"/>
    <property type="match status" value="1"/>
</dbReference>
<comment type="similarity">
    <text evidence="1 2">Belongs to the cytochrome P450 family.</text>
</comment>
<keyword evidence="2" id="KW-0349">Heme</keyword>
<dbReference type="EMBL" id="JBHLYR010000032">
    <property type="protein sequence ID" value="MFB9992578.1"/>
    <property type="molecule type" value="Genomic_DNA"/>
</dbReference>
<dbReference type="Gene3D" id="1.10.630.10">
    <property type="entry name" value="Cytochrome P450"/>
    <property type="match status" value="1"/>
</dbReference>
<proteinExistence type="inferred from homology"/>
<dbReference type="PRINTS" id="PR00359">
    <property type="entry name" value="BP450"/>
</dbReference>
<comment type="caution">
    <text evidence="3">The sequence shown here is derived from an EMBL/GenBank/DDBJ whole genome shotgun (WGS) entry which is preliminary data.</text>
</comment>